<feature type="compositionally biased region" description="Low complexity" evidence="3">
    <location>
        <begin position="133"/>
        <end position="151"/>
    </location>
</feature>
<evidence type="ECO:0000256" key="2">
    <source>
        <dbReference type="ARBA" id="ARBA00022786"/>
    </source>
</evidence>
<sequence>MFISFSTTISTLLTPSQEILQAERAHPAQWGGGGGAPTEPPPSPPRTAAASSAGGGGGGSGGGSSAGSSDGSGTPEDEDEDSSSPLPAGQALSSDKLEVHMFSADGGSAPFSSFFPFPALSAAAAGTSGSGPSGSSLPAVPSTSAAGPATTADTAGELYSDASQEGVCLLPPMVESDDDGDPLMLDDFVVDIFEASLGDKKPPLPSDAVKWGLIPAPGGSWSLSNSVPGLGKLGSSWLSHSGGGGGGGGGGGSSAGGGGSASCLDMLQAAGGCGAPAGPPAGELAGSSAASDARLEVGLTAWPELRLRKMAALHTSTVLRAVSTYSPPTVAPPPPEPPAAAPTDEPAHGQEMVADAVAAILTSIQYTACPEWVESLLALWLSLDCPGTAGFHRSSPLLLQAVRSARRLTLRGWSLLFQALTGRASPEAPSARAAELALDSHELVQAASPLGHVLVLFLTQSVSGRQGQQECGATVCQWFDALLRTLLSASDSARLMLLELLWIAAHSPGFPEAGTPLDAHCKLVQRMLQLVYPGSELGSIVGLVQVIVGCVHRHLSAAGQARTTRGPDCAPPESLAETLLVELLRLASLLVLVPLSTAQHAATTTETQSPPQTDELKASSGGAGASSGSSGSGGSAARQTVRAQLVVDRVLENAAIVEQLLGSAALVTATPASAQEQRTGDQGTGQTQEASSATGSGAKGETTGAALVNALDDLLGTLVAHCSDGRLLVRATVTYLATRSGGSPLRISPLLLGFFLKVLSSSSGVASMIRHRGLEAVFENAALSCRPVAEPPSGGVTGLMLRYLSQRQRRPASSGGLTMRRSAGPGAAPPPVSQHLFNDADGLINVAPLSTITCSSPMALQPEVLVQPTAPHRRSRNPAWSHHFYAPLERTVELHVRLPCAVLLHQVHLQPHCSSLATCPSAVTVEVTSGGPSAPVCTSVPTAGLTFIGIELAQPTVATEVTVRLHRPADSANLGLSQLRLMAATTFGGAALALRGDQAAANAECHLWLRLLDAALQPSADTEVLDRLCAAPRLLERSRALLTAASRSAESARRAVRLLLLLGRHQPELGLGLVRELLRRPPPADGGRQPVRLLYQLATTDDQFIGNRVFELFTWLREGALGADSSPPLGPLHPVMVHCIAAILWTVADMGREEVQQLIPADLVTVVYGWCSRLSADSALKRSLDWVLCALCHLRPALLRPLLHTMGVLVLPGDGANATDDRKDREAEACASVTDDAKHGGAAATDEAAAAAAASRLLPAERLELGGGQLATLAAVLQAPAAVAHAVDAGLLHAVLVQAVHDCCAEMGGLDSTVTDQQPAELDESLTDTDKQSCGGGGGATLQAASAGSQMPALLSLLSAACWEPRVRDWLASDTASVYWLSLVRLLTARPARPAALETELLRLLARCCHGHPANQRRLAATVCDVLAARLEAPAGCRPRLQGFTRRLVLRLLLEGERVSVLLRAAPPAGPLPAAAGGLWPLEHPRLWADTLLVFRTDATVATVLQTALGLESSDGTSSSKDPPPLRADKDQKNQANAATAADADPSGSTGTPVLYKVIKEKKYGKRIRRTADCLPEPATPAAPETRYELVDAQLGDQPLPPAASLSQVLTVRSERLAAAAQSPYVSLTVRQRSGAQHGAARTQGGGSGSPSRRADDLAAAVLAAPVFPSVLSVFAAEGGLALLAGTLPLLFPEGGAPPPAPGGGRTDRPPPADLTDAEWVKVDQPEEDEYVSGLMPLTGGGGGGGSGGTSGAGGSAGLVPVMSPHSIACFGLFLRLPGYAELLLQDQVSARHLLRLSLGVTDDGDGNEILRQPGSAELPLYPFQLMQRLLDATQLTTDDGQLLRRRCLEIGAVNFLLACTAVLSHTETAVQLPALEYQLILATTRNQLLSEAQSQRAGDDRSHQYWAKGTGFGTGSTSQKWNVEQAMLRQKSEEEQVTWLIQTLASYINPGDGGTGTGGSGSSSSSSSSSSSDGTEPAEPTDLLPDGLAERVRESNILTAVCSYLRNDSVLDMARHVPLYLAVLRLLRAFSTSRQLTPLLAQVAPLLANMRQVVDTYTSHLQSSKTRKADKASKSGWPREEEDGGLARLLHNIQHTWRLVEVAVAAPDPAAAGPSAPATAAAAPAVRSLHDIYLETMKPLQFDTHEMIVENPNGGTRFVVSHHFESTMRAAGERSHPARMKRLAQETVTLSTSLPLSFSSSVFVRVDLGRLDLMKVLITAPADTPYSNGCFLFDVYFPYDYPNAPMLINLDTTGRNTVRFNPNLYNDGKVCLSVLNTWHGRPEEKWSPQTSSFLQVLVSIQSLILVAEPYFNEPGYERSRGTPSGTQSSREYDANIRQATVRWAMLEQIRKPCPCFKEVISWDGAGCAEGRLAGRYITRSRPEKEADIGTSFPM</sequence>
<feature type="region of interest" description="Disordered" evidence="3">
    <location>
        <begin position="602"/>
        <end position="636"/>
    </location>
</feature>
<name>A0A6A4W6J4_AMPAM</name>
<feature type="region of interest" description="Disordered" evidence="3">
    <location>
        <begin position="1893"/>
        <end position="1919"/>
    </location>
</feature>
<evidence type="ECO:0000256" key="3">
    <source>
        <dbReference type="SAM" id="MobiDB-lite"/>
    </source>
</evidence>
<dbReference type="OrthoDB" id="47801at2759"/>
<dbReference type="GO" id="GO:0032465">
    <property type="term" value="P:regulation of cytokinesis"/>
    <property type="evidence" value="ECO:0007669"/>
    <property type="project" value="InterPro"/>
</dbReference>
<reference evidence="5 6" key="1">
    <citation type="submission" date="2019-07" db="EMBL/GenBank/DDBJ databases">
        <title>Draft genome assembly of a fouling barnacle, Amphibalanus amphitrite (Darwin, 1854): The first reference genome for Thecostraca.</title>
        <authorList>
            <person name="Kim W."/>
        </authorList>
    </citation>
    <scope>NUCLEOTIDE SEQUENCE [LARGE SCALE GENOMIC DNA]</scope>
    <source>
        <strain evidence="5">SNU_AA5</strain>
        <tissue evidence="5">Soma without cirri and trophi</tissue>
    </source>
</reference>
<feature type="compositionally biased region" description="Gly residues" evidence="3">
    <location>
        <begin position="1952"/>
        <end position="1962"/>
    </location>
</feature>
<dbReference type="Proteomes" id="UP000440578">
    <property type="component" value="Unassembled WGS sequence"/>
</dbReference>
<dbReference type="GO" id="GO:0004869">
    <property type="term" value="F:cysteine-type endopeptidase inhibitor activity"/>
    <property type="evidence" value="ECO:0007669"/>
    <property type="project" value="TreeGrafter"/>
</dbReference>
<feature type="compositionally biased region" description="Low complexity" evidence="3">
    <location>
        <begin position="1963"/>
        <end position="1976"/>
    </location>
</feature>
<evidence type="ECO:0000313" key="5">
    <source>
        <dbReference type="EMBL" id="KAF0299310.1"/>
    </source>
</evidence>
<keyword evidence="1" id="KW-0808">Transferase</keyword>
<dbReference type="InterPro" id="IPR022103">
    <property type="entry name" value="BIRC6"/>
</dbReference>
<keyword evidence="6" id="KW-1185">Reference proteome</keyword>
<feature type="region of interest" description="Disordered" evidence="3">
    <location>
        <begin position="672"/>
        <end position="699"/>
    </location>
</feature>
<feature type="compositionally biased region" description="Pro residues" evidence="3">
    <location>
        <begin position="329"/>
        <end position="340"/>
    </location>
</feature>
<feature type="region of interest" description="Disordered" evidence="3">
    <location>
        <begin position="1631"/>
        <end position="1654"/>
    </location>
</feature>
<keyword evidence="2" id="KW-0833">Ubl conjugation pathway</keyword>
<dbReference type="SUPFAM" id="SSF54495">
    <property type="entry name" value="UBC-like"/>
    <property type="match status" value="1"/>
</dbReference>
<dbReference type="Gene3D" id="3.10.110.10">
    <property type="entry name" value="Ubiquitin Conjugating Enzyme"/>
    <property type="match status" value="1"/>
</dbReference>
<feature type="region of interest" description="Disordered" evidence="3">
    <location>
        <begin position="1952"/>
        <end position="1985"/>
    </location>
</feature>
<feature type="region of interest" description="Disordered" evidence="3">
    <location>
        <begin position="2059"/>
        <end position="2082"/>
    </location>
</feature>
<dbReference type="SMART" id="SM00212">
    <property type="entry name" value="UBCc"/>
    <property type="match status" value="1"/>
</dbReference>
<dbReference type="GO" id="GO:0006915">
    <property type="term" value="P:apoptotic process"/>
    <property type="evidence" value="ECO:0007669"/>
    <property type="project" value="InterPro"/>
</dbReference>
<evidence type="ECO:0000256" key="1">
    <source>
        <dbReference type="ARBA" id="ARBA00022679"/>
    </source>
</evidence>
<dbReference type="CDD" id="cd23810">
    <property type="entry name" value="UBCc_BIRC6"/>
    <property type="match status" value="1"/>
</dbReference>
<feature type="compositionally biased region" description="Low complexity" evidence="3">
    <location>
        <begin position="675"/>
        <end position="688"/>
    </location>
</feature>
<feature type="compositionally biased region" description="Gly residues" evidence="3">
    <location>
        <begin position="621"/>
        <end position="634"/>
    </location>
</feature>
<feature type="region of interest" description="Disordered" evidence="3">
    <location>
        <begin position="1511"/>
        <end position="1553"/>
    </location>
</feature>
<comment type="caution">
    <text evidence="5">The sequence shown here is derived from an EMBL/GenBank/DDBJ whole genome shotgun (WGS) entry which is preliminary data.</text>
</comment>
<protein>
    <submittedName>
        <fullName evidence="5">Baculoviral IAP repeat-containing protein 6</fullName>
    </submittedName>
</protein>
<feature type="compositionally biased region" description="Basic and acidic residues" evidence="3">
    <location>
        <begin position="2068"/>
        <end position="2080"/>
    </location>
</feature>
<gene>
    <name evidence="5" type="primary">BIRC6_1</name>
    <name evidence="5" type="ORF">FJT64_027906</name>
</gene>
<dbReference type="FunFam" id="3.10.110.10:FF:000014">
    <property type="entry name" value="Baculoviral IAP repeat-containing protein 6"/>
    <property type="match status" value="1"/>
</dbReference>
<dbReference type="PROSITE" id="PS50127">
    <property type="entry name" value="UBC_2"/>
    <property type="match status" value="1"/>
</dbReference>
<dbReference type="GO" id="GO:0004842">
    <property type="term" value="F:ubiquitin-protein transferase activity"/>
    <property type="evidence" value="ECO:0007669"/>
    <property type="project" value="InterPro"/>
</dbReference>
<feature type="region of interest" description="Disordered" evidence="3">
    <location>
        <begin position="809"/>
        <end position="834"/>
    </location>
</feature>
<dbReference type="Pfam" id="PF12356">
    <property type="entry name" value="BIRC6"/>
    <property type="match status" value="1"/>
</dbReference>
<feature type="compositionally biased region" description="Low complexity" evidence="3">
    <location>
        <begin position="1534"/>
        <end position="1544"/>
    </location>
</feature>
<proteinExistence type="predicted"/>
<organism evidence="5 6">
    <name type="scientific">Amphibalanus amphitrite</name>
    <name type="common">Striped barnacle</name>
    <name type="synonym">Balanus amphitrite</name>
    <dbReference type="NCBI Taxonomy" id="1232801"/>
    <lineage>
        <taxon>Eukaryota</taxon>
        <taxon>Metazoa</taxon>
        <taxon>Ecdysozoa</taxon>
        <taxon>Arthropoda</taxon>
        <taxon>Crustacea</taxon>
        <taxon>Multicrustacea</taxon>
        <taxon>Cirripedia</taxon>
        <taxon>Thoracica</taxon>
        <taxon>Thoracicalcarea</taxon>
        <taxon>Balanomorpha</taxon>
        <taxon>Balanoidea</taxon>
        <taxon>Balanidae</taxon>
        <taxon>Amphibalaninae</taxon>
        <taxon>Amphibalanus</taxon>
    </lineage>
</organism>
<dbReference type="PANTHER" id="PTHR46116">
    <property type="entry name" value="(E3-INDEPENDENT) E2 UBIQUITIN-CONJUGATING ENZYME"/>
    <property type="match status" value="1"/>
</dbReference>
<dbReference type="InterPro" id="IPR000608">
    <property type="entry name" value="UBC"/>
</dbReference>
<feature type="region of interest" description="Disordered" evidence="3">
    <location>
        <begin position="18"/>
        <end position="90"/>
    </location>
</feature>
<feature type="region of interest" description="Disordered" evidence="3">
    <location>
        <begin position="124"/>
        <end position="151"/>
    </location>
</feature>
<dbReference type="EMBL" id="VIIS01001374">
    <property type="protein sequence ID" value="KAF0299310.1"/>
    <property type="molecule type" value="Genomic_DNA"/>
</dbReference>
<dbReference type="Pfam" id="PF00179">
    <property type="entry name" value="UQ_con"/>
    <property type="match status" value="1"/>
</dbReference>
<feature type="domain" description="UBC core" evidence="4">
    <location>
        <begin position="2179"/>
        <end position="2346"/>
    </location>
</feature>
<evidence type="ECO:0000259" key="4">
    <source>
        <dbReference type="PROSITE" id="PS50127"/>
    </source>
</evidence>
<dbReference type="GO" id="GO:0043066">
    <property type="term" value="P:negative regulation of apoptotic process"/>
    <property type="evidence" value="ECO:0007669"/>
    <property type="project" value="TreeGrafter"/>
</dbReference>
<feature type="region of interest" description="Disordered" evidence="3">
    <location>
        <begin position="1695"/>
        <end position="1715"/>
    </location>
</feature>
<accession>A0A6A4W6J4</accession>
<evidence type="ECO:0000313" key="6">
    <source>
        <dbReference type="Proteomes" id="UP000440578"/>
    </source>
</evidence>
<dbReference type="PANTHER" id="PTHR46116:SF39">
    <property type="entry name" value="BACULOVIRAL IAP REPEAT-CONTAINING PROTEIN 6"/>
    <property type="match status" value="1"/>
</dbReference>
<feature type="region of interest" description="Disordered" evidence="3">
    <location>
        <begin position="324"/>
        <end position="347"/>
    </location>
</feature>
<feature type="compositionally biased region" description="Gly residues" evidence="3">
    <location>
        <begin position="53"/>
        <end position="65"/>
    </location>
</feature>
<dbReference type="InterPro" id="IPR016135">
    <property type="entry name" value="UBQ-conjugating_enzyme/RWD"/>
</dbReference>
<dbReference type="GO" id="GO:0005634">
    <property type="term" value="C:nucleus"/>
    <property type="evidence" value="ECO:0007669"/>
    <property type="project" value="TreeGrafter"/>
</dbReference>